<dbReference type="InterPro" id="IPR007049">
    <property type="entry name" value="Carb-sel_porin_OprB"/>
</dbReference>
<dbReference type="InterPro" id="IPR047684">
    <property type="entry name" value="Por_som-like"/>
</dbReference>
<organism evidence="4 5">
    <name type="scientific">Stanieria cyanosphaera (strain ATCC 29371 / PCC 7437)</name>
    <dbReference type="NCBI Taxonomy" id="111780"/>
    <lineage>
        <taxon>Bacteria</taxon>
        <taxon>Bacillati</taxon>
        <taxon>Cyanobacteriota</taxon>
        <taxon>Cyanophyceae</taxon>
        <taxon>Pleurocapsales</taxon>
        <taxon>Dermocarpellaceae</taxon>
        <taxon>Stanieria</taxon>
    </lineage>
</organism>
<dbReference type="Gene3D" id="2.40.160.180">
    <property type="entry name" value="Carbohydrate-selective porin OprB"/>
    <property type="match status" value="1"/>
</dbReference>
<evidence type="ECO:0000259" key="3">
    <source>
        <dbReference type="PROSITE" id="PS51272"/>
    </source>
</evidence>
<dbReference type="HOGENOM" id="CLU_018575_1_0_3"/>
<protein>
    <submittedName>
        <fullName evidence="4">Cyanobacterial porin</fullName>
    </submittedName>
</protein>
<dbReference type="GO" id="GO:0016020">
    <property type="term" value="C:membrane"/>
    <property type="evidence" value="ECO:0007669"/>
    <property type="project" value="InterPro"/>
</dbReference>
<sequence length="544" mass="58731">MLNILCKIPTITLTVIVVSFTLFTEAKAFEQPANQDFSSNVIRANQRNAEKDSLRIIENYNDEHSMDQVTNVNQLRDVSSTDWAYEALRSLVDRYGCIVGYPNQTYRGNQALSRYEFAAGLNACLNQIERLLADSQTMSQEELNTILRLMQEFQEELAILKGRTDGIQARIGELELTQFSTTTKLAGEVIFGLGSVLAGEADQVAVLGNRTRLELETSFTGKDLLFTRLSTGNFPSFAEETGTFAGDLAFAEPADNDLGLEVLFYNFPLGDKTNIILGPAGIAADDIANTVSVLDGDAASGAISAFGTRNPIYLPPGDAGLGIIHRLADTLELSAGYLASPANEATQGNGLLNGPFSALGQITFTPSESLTIAATYVHGYNQSDTETGSNLANIQSLTEDLFGQAVPTVSNSYSLQFSYSISTRLIVGGWGTLSKVTTLDSLAEQLNRGTQDVWNWAATLALPDLGKEGNLAGIIVGMEPWVTDSSIEGIGDDADTSLHVEAFYQYMLTDHIAITPGVVWVSAPDNNQDNDDLVIGTIRTTFSF</sequence>
<evidence type="ECO:0000256" key="2">
    <source>
        <dbReference type="RuleBase" id="RU363072"/>
    </source>
</evidence>
<dbReference type="PATRIC" id="fig|111780.3.peg.1981"/>
<dbReference type="Proteomes" id="UP000010473">
    <property type="component" value="Chromosome"/>
</dbReference>
<comment type="similarity">
    <text evidence="1 2">Belongs to the OprB family.</text>
</comment>
<dbReference type="AlphaFoldDB" id="K9XTP9"/>
<dbReference type="STRING" id="111780.Sta7437_1895"/>
<name>K9XTP9_STAC7</name>
<evidence type="ECO:0000313" key="4">
    <source>
        <dbReference type="EMBL" id="AFZ35451.1"/>
    </source>
</evidence>
<dbReference type="NCBIfam" id="NF033921">
    <property type="entry name" value="por_somb"/>
    <property type="match status" value="1"/>
</dbReference>
<dbReference type="InterPro" id="IPR051465">
    <property type="entry name" value="Cell_Envelope_Struct_Comp"/>
</dbReference>
<accession>K9XTP9</accession>
<reference evidence="5" key="1">
    <citation type="journal article" date="2013" name="Proc. Natl. Acad. Sci. U.S.A.">
        <title>Improving the coverage of the cyanobacterial phylum using diversity-driven genome sequencing.</title>
        <authorList>
            <person name="Shih P.M."/>
            <person name="Wu D."/>
            <person name="Latifi A."/>
            <person name="Axen S.D."/>
            <person name="Fewer D.P."/>
            <person name="Talla E."/>
            <person name="Calteau A."/>
            <person name="Cai F."/>
            <person name="Tandeau de Marsac N."/>
            <person name="Rippka R."/>
            <person name="Herdman M."/>
            <person name="Sivonen K."/>
            <person name="Coursin T."/>
            <person name="Laurent T."/>
            <person name="Goodwin L."/>
            <person name="Nolan M."/>
            <person name="Davenport K.W."/>
            <person name="Han C.S."/>
            <person name="Rubin E.M."/>
            <person name="Eisen J.A."/>
            <person name="Woyke T."/>
            <person name="Gugger M."/>
            <person name="Kerfeld C.A."/>
        </authorList>
    </citation>
    <scope>NUCLEOTIDE SEQUENCE [LARGE SCALE GENOMIC DNA]</scope>
    <source>
        <strain evidence="5">ATCC 29371 / PCC 7437</strain>
    </source>
</reference>
<keyword evidence="5" id="KW-1185">Reference proteome</keyword>
<gene>
    <name evidence="4" type="ordered locus">Sta7437_1895</name>
</gene>
<dbReference type="PANTHER" id="PTHR43308">
    <property type="entry name" value="OUTER MEMBRANE PROTEIN ALPHA-RELATED"/>
    <property type="match status" value="1"/>
</dbReference>
<evidence type="ECO:0000313" key="5">
    <source>
        <dbReference type="Proteomes" id="UP000010473"/>
    </source>
</evidence>
<dbReference type="KEGG" id="scs:Sta7437_1895"/>
<evidence type="ECO:0000256" key="1">
    <source>
        <dbReference type="ARBA" id="ARBA00008769"/>
    </source>
</evidence>
<proteinExistence type="inferred from homology"/>
<dbReference type="EMBL" id="CP003653">
    <property type="protein sequence ID" value="AFZ35451.1"/>
    <property type="molecule type" value="Genomic_DNA"/>
</dbReference>
<dbReference type="PROSITE" id="PS51272">
    <property type="entry name" value="SLH"/>
    <property type="match status" value="1"/>
</dbReference>
<dbReference type="Pfam" id="PF04966">
    <property type="entry name" value="OprB"/>
    <property type="match status" value="1"/>
</dbReference>
<dbReference type="PANTHER" id="PTHR43308:SF1">
    <property type="entry name" value="OUTER MEMBRANE PROTEIN ALPHA"/>
    <property type="match status" value="1"/>
</dbReference>
<dbReference type="RefSeq" id="WP_015193122.1">
    <property type="nucleotide sequence ID" value="NC_019748.1"/>
</dbReference>
<feature type="domain" description="SLH" evidence="3">
    <location>
        <begin position="71"/>
        <end position="135"/>
    </location>
</feature>
<dbReference type="GO" id="GO:0015288">
    <property type="term" value="F:porin activity"/>
    <property type="evidence" value="ECO:0007669"/>
    <property type="project" value="InterPro"/>
</dbReference>
<dbReference type="InterPro" id="IPR038673">
    <property type="entry name" value="OprB_sf"/>
</dbReference>
<dbReference type="eggNOG" id="COG2067">
    <property type="taxonomic scope" value="Bacteria"/>
</dbReference>
<dbReference type="GO" id="GO:0008643">
    <property type="term" value="P:carbohydrate transport"/>
    <property type="evidence" value="ECO:0007669"/>
    <property type="project" value="InterPro"/>
</dbReference>
<dbReference type="Pfam" id="PF00395">
    <property type="entry name" value="SLH"/>
    <property type="match status" value="1"/>
</dbReference>
<dbReference type="InterPro" id="IPR001119">
    <property type="entry name" value="SLH_dom"/>
</dbReference>